<sequence length="153" mass="16490">MRFEPDLPCATAKVFVREKRTPMPESGSVINRIVDRDLATPLIRPITPSPDTTGIPIATPSLVPRLIAMVSSKLPGDAAITSAATLGIPGAKVSPWLARNRRFSLVAALPAARPPRAIPNSRLRRLFSRSMRPAEVVPLHHSETGLVKSSTAF</sequence>
<dbReference type="AlphaFoldDB" id="A0A6J7QGG3"/>
<evidence type="ECO:0000313" key="1">
    <source>
        <dbReference type="EMBL" id="CAB5015429.1"/>
    </source>
</evidence>
<dbReference type="EMBL" id="CAFBPF010000117">
    <property type="protein sequence ID" value="CAB5015429.1"/>
    <property type="molecule type" value="Genomic_DNA"/>
</dbReference>
<protein>
    <submittedName>
        <fullName evidence="1">Unannotated protein</fullName>
    </submittedName>
</protein>
<reference evidence="1" key="1">
    <citation type="submission" date="2020-05" db="EMBL/GenBank/DDBJ databases">
        <authorList>
            <person name="Chiriac C."/>
            <person name="Salcher M."/>
            <person name="Ghai R."/>
            <person name="Kavagutti S V."/>
        </authorList>
    </citation>
    <scope>NUCLEOTIDE SEQUENCE</scope>
</reference>
<organism evidence="1">
    <name type="scientific">freshwater metagenome</name>
    <dbReference type="NCBI Taxonomy" id="449393"/>
    <lineage>
        <taxon>unclassified sequences</taxon>
        <taxon>metagenomes</taxon>
        <taxon>ecological metagenomes</taxon>
    </lineage>
</organism>
<name>A0A6J7QGG3_9ZZZZ</name>
<accession>A0A6J7QGG3</accession>
<proteinExistence type="predicted"/>
<gene>
    <name evidence="1" type="ORF">UFOPK4071_00948</name>
</gene>